<name>A0AAD2CWJ7_9STRA</name>
<sequence>MRSTRISPGFFSIAKLSKWHHWAGTETDKLIKGECQGMLSCHEIFELLNDPNIWIADTGASVDTTPYLDKLESVVKFEDGRGAKNADGGTAGIKEEGDAPGLLCDKFGVPQMEV</sequence>
<comment type="caution">
    <text evidence="1">The sequence shown here is derived from an EMBL/GenBank/DDBJ whole genome shotgun (WGS) entry which is preliminary data.</text>
</comment>
<gene>
    <name evidence="1" type="ORF">CYCCA115_LOCUS9659</name>
</gene>
<keyword evidence="2" id="KW-1185">Reference proteome</keyword>
<dbReference type="AlphaFoldDB" id="A0AAD2CWJ7"/>
<dbReference type="Proteomes" id="UP001295423">
    <property type="component" value="Unassembled WGS sequence"/>
</dbReference>
<evidence type="ECO:0000313" key="1">
    <source>
        <dbReference type="EMBL" id="CAJ1945515.1"/>
    </source>
</evidence>
<protein>
    <submittedName>
        <fullName evidence="1">Uncharacterized protein</fullName>
    </submittedName>
</protein>
<reference evidence="1" key="1">
    <citation type="submission" date="2023-08" db="EMBL/GenBank/DDBJ databases">
        <authorList>
            <person name="Audoor S."/>
            <person name="Bilcke G."/>
        </authorList>
    </citation>
    <scope>NUCLEOTIDE SEQUENCE</scope>
</reference>
<dbReference type="EMBL" id="CAKOGP040001446">
    <property type="protein sequence ID" value="CAJ1945515.1"/>
    <property type="molecule type" value="Genomic_DNA"/>
</dbReference>
<proteinExistence type="predicted"/>
<evidence type="ECO:0000313" key="2">
    <source>
        <dbReference type="Proteomes" id="UP001295423"/>
    </source>
</evidence>
<organism evidence="1 2">
    <name type="scientific">Cylindrotheca closterium</name>
    <dbReference type="NCBI Taxonomy" id="2856"/>
    <lineage>
        <taxon>Eukaryota</taxon>
        <taxon>Sar</taxon>
        <taxon>Stramenopiles</taxon>
        <taxon>Ochrophyta</taxon>
        <taxon>Bacillariophyta</taxon>
        <taxon>Bacillariophyceae</taxon>
        <taxon>Bacillariophycidae</taxon>
        <taxon>Bacillariales</taxon>
        <taxon>Bacillariaceae</taxon>
        <taxon>Cylindrotheca</taxon>
    </lineage>
</organism>
<accession>A0AAD2CWJ7</accession>